<dbReference type="Gene3D" id="2.40.260.10">
    <property type="entry name" value="Sortase"/>
    <property type="match status" value="1"/>
</dbReference>
<dbReference type="InterPro" id="IPR022445">
    <property type="entry name" value="Sortase_proteobact_type"/>
</dbReference>
<organism evidence="2">
    <name type="scientific">hydrothermal vent metagenome</name>
    <dbReference type="NCBI Taxonomy" id="652676"/>
    <lineage>
        <taxon>unclassified sequences</taxon>
        <taxon>metagenomes</taxon>
        <taxon>ecological metagenomes</taxon>
    </lineage>
</organism>
<dbReference type="SUPFAM" id="SSF63817">
    <property type="entry name" value="Sortase"/>
    <property type="match status" value="1"/>
</dbReference>
<dbReference type="NCBIfam" id="TIGR01076">
    <property type="entry name" value="sortase_fam"/>
    <property type="match status" value="1"/>
</dbReference>
<gene>
    <name evidence="2" type="ORF">MNBD_GAMMA23-2375</name>
</gene>
<dbReference type="GO" id="GO:0016787">
    <property type="term" value="F:hydrolase activity"/>
    <property type="evidence" value="ECO:0007669"/>
    <property type="project" value="UniProtKB-KW"/>
</dbReference>
<sequence length="194" mass="21463">MLIKNKQHLFIVGIVLLASWQIVTGAYIQVKAYVAQQLLVSAWEQTLSGNKKVKPWSWADTWPIARLQVPALNEDMIILAGDSGRTLAFGPGYQFGSAQPGSLGVSIISAHRDTHFRFLKNIKGGDEIKIQTDKGETLVYQVTGMQVADKAAAQIDFDTTTSELVLVTCYPFNALQTGTRLRYLVYATEKNKTL</sequence>
<dbReference type="Pfam" id="PF04203">
    <property type="entry name" value="Sortase"/>
    <property type="match status" value="1"/>
</dbReference>
<protein>
    <submittedName>
        <fullName evidence="2">LPXTG-site transpeptidase family protein</fullName>
    </submittedName>
</protein>
<dbReference type="AlphaFoldDB" id="A0A3B1ALB1"/>
<evidence type="ECO:0000256" key="1">
    <source>
        <dbReference type="ARBA" id="ARBA00022801"/>
    </source>
</evidence>
<dbReference type="NCBIfam" id="TIGR03784">
    <property type="entry name" value="marine_sortase"/>
    <property type="match status" value="1"/>
</dbReference>
<name>A0A3B1ALB1_9ZZZZ</name>
<dbReference type="CDD" id="cd05828">
    <property type="entry name" value="Sortase_D_1"/>
    <property type="match status" value="1"/>
</dbReference>
<proteinExistence type="predicted"/>
<reference evidence="2" key="1">
    <citation type="submission" date="2018-06" db="EMBL/GenBank/DDBJ databases">
        <authorList>
            <person name="Zhirakovskaya E."/>
        </authorList>
    </citation>
    <scope>NUCLEOTIDE SEQUENCE</scope>
</reference>
<evidence type="ECO:0000313" key="2">
    <source>
        <dbReference type="EMBL" id="VAW99089.1"/>
    </source>
</evidence>
<dbReference type="InterPro" id="IPR005754">
    <property type="entry name" value="Sortase"/>
</dbReference>
<dbReference type="EMBL" id="UOFT01000075">
    <property type="protein sequence ID" value="VAW99089.1"/>
    <property type="molecule type" value="Genomic_DNA"/>
</dbReference>
<dbReference type="InterPro" id="IPR041999">
    <property type="entry name" value="Sortase_D_1"/>
</dbReference>
<keyword evidence="1" id="KW-0378">Hydrolase</keyword>
<accession>A0A3B1ALB1</accession>
<dbReference type="InterPro" id="IPR023365">
    <property type="entry name" value="Sortase_dom-sf"/>
</dbReference>